<comment type="subcellular location">
    <subcellularLocation>
        <location evidence="1 6">Membrane</location>
        <topology evidence="1 6">Multi-pass membrane protein</topology>
    </subcellularLocation>
</comment>
<dbReference type="SUPFAM" id="SSF103481">
    <property type="entry name" value="Multidrug resistance efflux transporter EmrE"/>
    <property type="match status" value="1"/>
</dbReference>
<evidence type="ECO:0000256" key="6">
    <source>
        <dbReference type="RuleBase" id="RU363077"/>
    </source>
</evidence>
<evidence type="ECO:0000313" key="9">
    <source>
        <dbReference type="Proteomes" id="UP000244005"/>
    </source>
</evidence>
<protein>
    <recommendedName>
        <fullName evidence="6">WAT1-related protein</fullName>
    </recommendedName>
</protein>
<evidence type="ECO:0000256" key="2">
    <source>
        <dbReference type="ARBA" id="ARBA00007635"/>
    </source>
</evidence>
<dbReference type="InterPro" id="IPR000620">
    <property type="entry name" value="EamA_dom"/>
</dbReference>
<dbReference type="OrthoDB" id="1728340at2759"/>
<dbReference type="PANTHER" id="PTHR31218">
    <property type="entry name" value="WAT1-RELATED PROTEIN"/>
    <property type="match status" value="1"/>
</dbReference>
<dbReference type="Gramene" id="Mp5g12410.1">
    <property type="protein sequence ID" value="Mp5g12410.1.cds"/>
    <property type="gene ID" value="Mp5g12410"/>
</dbReference>
<evidence type="ECO:0000256" key="5">
    <source>
        <dbReference type="ARBA" id="ARBA00023136"/>
    </source>
</evidence>
<keyword evidence="3 6" id="KW-0812">Transmembrane</keyword>
<feature type="transmembrane region" description="Helical" evidence="6">
    <location>
        <begin position="322"/>
        <end position="342"/>
    </location>
</feature>
<evidence type="ECO:0000313" key="8">
    <source>
        <dbReference type="EMBL" id="PTQ33104.1"/>
    </source>
</evidence>
<dbReference type="InterPro" id="IPR037185">
    <property type="entry name" value="EmrE-like"/>
</dbReference>
<feature type="transmembrane region" description="Helical" evidence="6">
    <location>
        <begin position="105"/>
        <end position="128"/>
    </location>
</feature>
<dbReference type="InterPro" id="IPR030184">
    <property type="entry name" value="WAT1-related"/>
</dbReference>
<feature type="domain" description="EamA" evidence="7">
    <location>
        <begin position="202"/>
        <end position="340"/>
    </location>
</feature>
<name>A0A2R6WGY3_MARPO</name>
<keyword evidence="5 6" id="KW-0472">Membrane</keyword>
<comment type="similarity">
    <text evidence="2 6">Belongs to the drug/metabolite transporter (DMT) superfamily. Plant drug/metabolite exporter (P-DME) (TC 2.A.7.4) family.</text>
</comment>
<dbReference type="GO" id="GO:0022857">
    <property type="term" value="F:transmembrane transporter activity"/>
    <property type="evidence" value="ECO:0007669"/>
    <property type="project" value="InterPro"/>
</dbReference>
<dbReference type="Pfam" id="PF00892">
    <property type="entry name" value="EamA"/>
    <property type="match status" value="1"/>
</dbReference>
<evidence type="ECO:0000256" key="4">
    <source>
        <dbReference type="ARBA" id="ARBA00022989"/>
    </source>
</evidence>
<reference evidence="9" key="1">
    <citation type="journal article" date="2017" name="Cell">
        <title>Insights into land plant evolution garnered from the Marchantia polymorpha genome.</title>
        <authorList>
            <person name="Bowman J.L."/>
            <person name="Kohchi T."/>
            <person name="Yamato K.T."/>
            <person name="Jenkins J."/>
            <person name="Shu S."/>
            <person name="Ishizaki K."/>
            <person name="Yamaoka S."/>
            <person name="Nishihama R."/>
            <person name="Nakamura Y."/>
            <person name="Berger F."/>
            <person name="Adam C."/>
            <person name="Aki S.S."/>
            <person name="Althoff F."/>
            <person name="Araki T."/>
            <person name="Arteaga-Vazquez M.A."/>
            <person name="Balasubrmanian S."/>
            <person name="Barry K."/>
            <person name="Bauer D."/>
            <person name="Boehm C.R."/>
            <person name="Briginshaw L."/>
            <person name="Caballero-Perez J."/>
            <person name="Catarino B."/>
            <person name="Chen F."/>
            <person name="Chiyoda S."/>
            <person name="Chovatia M."/>
            <person name="Davies K.M."/>
            <person name="Delmans M."/>
            <person name="Demura T."/>
            <person name="Dierschke T."/>
            <person name="Dolan L."/>
            <person name="Dorantes-Acosta A.E."/>
            <person name="Eklund D.M."/>
            <person name="Florent S.N."/>
            <person name="Flores-Sandoval E."/>
            <person name="Fujiyama A."/>
            <person name="Fukuzawa H."/>
            <person name="Galik B."/>
            <person name="Grimanelli D."/>
            <person name="Grimwood J."/>
            <person name="Grossniklaus U."/>
            <person name="Hamada T."/>
            <person name="Haseloff J."/>
            <person name="Hetherington A.J."/>
            <person name="Higo A."/>
            <person name="Hirakawa Y."/>
            <person name="Hundley H.N."/>
            <person name="Ikeda Y."/>
            <person name="Inoue K."/>
            <person name="Inoue S.I."/>
            <person name="Ishida S."/>
            <person name="Jia Q."/>
            <person name="Kakita M."/>
            <person name="Kanazawa T."/>
            <person name="Kawai Y."/>
            <person name="Kawashima T."/>
            <person name="Kennedy M."/>
            <person name="Kinose K."/>
            <person name="Kinoshita T."/>
            <person name="Kohara Y."/>
            <person name="Koide E."/>
            <person name="Komatsu K."/>
            <person name="Kopischke S."/>
            <person name="Kubo M."/>
            <person name="Kyozuka J."/>
            <person name="Lagercrantz U."/>
            <person name="Lin S.S."/>
            <person name="Lindquist E."/>
            <person name="Lipzen A.M."/>
            <person name="Lu C.W."/>
            <person name="De Luna E."/>
            <person name="Martienssen R.A."/>
            <person name="Minamino N."/>
            <person name="Mizutani M."/>
            <person name="Mizutani M."/>
            <person name="Mochizuki N."/>
            <person name="Monte I."/>
            <person name="Mosher R."/>
            <person name="Nagasaki H."/>
            <person name="Nakagami H."/>
            <person name="Naramoto S."/>
            <person name="Nishitani K."/>
            <person name="Ohtani M."/>
            <person name="Okamoto T."/>
            <person name="Okumura M."/>
            <person name="Phillips J."/>
            <person name="Pollak B."/>
            <person name="Reinders A."/>
            <person name="Rovekamp M."/>
            <person name="Sano R."/>
            <person name="Sawa S."/>
            <person name="Schmid M.W."/>
            <person name="Shirakawa M."/>
            <person name="Solano R."/>
            <person name="Spunde A."/>
            <person name="Suetsugu N."/>
            <person name="Sugano S."/>
            <person name="Sugiyama A."/>
            <person name="Sun R."/>
            <person name="Suzuki Y."/>
            <person name="Takenaka M."/>
            <person name="Takezawa D."/>
            <person name="Tomogane H."/>
            <person name="Tsuzuki M."/>
            <person name="Ueda T."/>
            <person name="Umeda M."/>
            <person name="Ward J.M."/>
            <person name="Watanabe Y."/>
            <person name="Yazaki K."/>
            <person name="Yokoyama R."/>
            <person name="Yoshitake Y."/>
            <person name="Yotsui I."/>
            <person name="Zachgo S."/>
            <person name="Schmutz J."/>
        </authorList>
    </citation>
    <scope>NUCLEOTIDE SEQUENCE [LARGE SCALE GENOMIC DNA]</scope>
    <source>
        <strain evidence="9">Tak-1</strain>
    </source>
</reference>
<gene>
    <name evidence="8" type="ORF">MARPO_0092s0065</name>
</gene>
<feature type="transmembrane region" description="Helical" evidence="6">
    <location>
        <begin position="260"/>
        <end position="284"/>
    </location>
</feature>
<feature type="transmembrane region" description="Helical" evidence="6">
    <location>
        <begin position="296"/>
        <end position="316"/>
    </location>
</feature>
<proteinExistence type="inferred from homology"/>
<dbReference type="Proteomes" id="UP000244005">
    <property type="component" value="Unassembled WGS sequence"/>
</dbReference>
<sequence length="385" mass="41644">MVMTTERRKVADMLNFLRGERTRVQLALITVQLGYGVYYVLTKAAISGGVNRFVFAVYRDAIALCLLEKNLRTPLTVPICLLICLLGFMSIYLQQTLFLAGLAYINTAFAAAMQNAIPVFIFNIAVVCRFEVRLNKPDGMAKVVGIFSAVIGAFTMCLYKGPNNFGTEPEQQEQAAENVAISGADSWLASTLLSYGVDYWQMGALCLVANCLCMGIYTTLQIPALKRFPAPASLSASSIFVGALCLLITGLSSVSEASEWMLHSPGTIVSVVYAGAVASGLNFSLQTWANQRGGPVLVAAYIPLQTVFSAVLGVVILDDPLYLGSVIGAVLILVGLNLVIWGQRLLRLAKERDCLAFPFQAAEDDVKVPLLQNQPVNTTYGSVRR</sequence>
<keyword evidence="4 6" id="KW-1133">Transmembrane helix</keyword>
<keyword evidence="9" id="KW-1185">Reference proteome</keyword>
<evidence type="ECO:0000256" key="1">
    <source>
        <dbReference type="ARBA" id="ARBA00004141"/>
    </source>
</evidence>
<organism evidence="8 9">
    <name type="scientific">Marchantia polymorpha</name>
    <name type="common">Common liverwort</name>
    <name type="synonym">Marchantia aquatica</name>
    <dbReference type="NCBI Taxonomy" id="3197"/>
    <lineage>
        <taxon>Eukaryota</taxon>
        <taxon>Viridiplantae</taxon>
        <taxon>Streptophyta</taxon>
        <taxon>Embryophyta</taxon>
        <taxon>Marchantiophyta</taxon>
        <taxon>Marchantiopsida</taxon>
        <taxon>Marchantiidae</taxon>
        <taxon>Marchantiales</taxon>
        <taxon>Marchantiaceae</taxon>
        <taxon>Marchantia</taxon>
    </lineage>
</organism>
<feature type="transmembrane region" description="Helical" evidence="6">
    <location>
        <begin position="75"/>
        <end position="93"/>
    </location>
</feature>
<feature type="transmembrane region" description="Helical" evidence="6">
    <location>
        <begin position="199"/>
        <end position="220"/>
    </location>
</feature>
<accession>A0A2R6WGY3</accession>
<evidence type="ECO:0000256" key="3">
    <source>
        <dbReference type="ARBA" id="ARBA00022692"/>
    </source>
</evidence>
<evidence type="ECO:0000259" key="7">
    <source>
        <dbReference type="Pfam" id="PF00892"/>
    </source>
</evidence>
<feature type="transmembrane region" description="Helical" evidence="6">
    <location>
        <begin position="140"/>
        <end position="161"/>
    </location>
</feature>
<dbReference type="AlphaFoldDB" id="A0A2R6WGY3"/>
<dbReference type="EMBL" id="KZ772764">
    <property type="protein sequence ID" value="PTQ33104.1"/>
    <property type="molecule type" value="Genomic_DNA"/>
</dbReference>
<dbReference type="GO" id="GO:0005886">
    <property type="term" value="C:plasma membrane"/>
    <property type="evidence" value="ECO:0000318"/>
    <property type="project" value="GO_Central"/>
</dbReference>
<feature type="transmembrane region" description="Helical" evidence="6">
    <location>
        <begin position="232"/>
        <end position="254"/>
    </location>
</feature>